<sequence length="330" mass="34438">MRTKKIGAMLCASAVLTASALSWAGEICTVDGLGIPDGTVLLQMGAVDMNGGPVYRQCVDGTLGAPFTASSLPRSAAVAPEQAQAQAVAPAPVPPAGQGRAATVGAGDLDAAVRRLLTEQPGLVAAAMQRAQEQQRQQVAAERNRKLAEMLPKVVESGISVGPVEADVTVVEWLDYGCPYCQQSEPGVRELLAKDPKVRVVFKEMPILGPSSVLAARVALAAREQGRYLDVHQALMEMKTGHGVDLKPAMIEEMVATLGLDGERLKRDMESPEVNRALAETRAEAASLGIQSTPTFAIGAEVVPMALTAEGLAAKVAEVRSKVQASAATP</sequence>
<evidence type="ECO:0000256" key="2">
    <source>
        <dbReference type="ARBA" id="ARBA00023002"/>
    </source>
</evidence>
<feature type="domain" description="Thioredoxin" evidence="6">
    <location>
        <begin position="119"/>
        <end position="321"/>
    </location>
</feature>
<dbReference type="Gene3D" id="3.40.30.10">
    <property type="entry name" value="Glutaredoxin"/>
    <property type="match status" value="1"/>
</dbReference>
<gene>
    <name evidence="7" type="ORF">SAMN02982917_2013</name>
</gene>
<dbReference type="GO" id="GO:0016491">
    <property type="term" value="F:oxidoreductase activity"/>
    <property type="evidence" value="ECO:0007669"/>
    <property type="project" value="UniProtKB-KW"/>
</dbReference>
<keyword evidence="3" id="KW-1015">Disulfide bond</keyword>
<keyword evidence="1 5" id="KW-0732">Signal</keyword>
<dbReference type="STRING" id="286727.SAMN02982917_2013"/>
<dbReference type="InterPro" id="IPR013766">
    <property type="entry name" value="Thioredoxin_domain"/>
</dbReference>
<dbReference type="Pfam" id="PF01323">
    <property type="entry name" value="DSBA"/>
    <property type="match status" value="1"/>
</dbReference>
<evidence type="ECO:0000313" key="8">
    <source>
        <dbReference type="Proteomes" id="UP000192936"/>
    </source>
</evidence>
<feature type="chain" id="PRO_5012620550" evidence="5">
    <location>
        <begin position="25"/>
        <end position="330"/>
    </location>
</feature>
<evidence type="ECO:0000256" key="1">
    <source>
        <dbReference type="ARBA" id="ARBA00022729"/>
    </source>
</evidence>
<dbReference type="PANTHER" id="PTHR13887">
    <property type="entry name" value="GLUTATHIONE S-TRANSFERASE KAPPA"/>
    <property type="match status" value="1"/>
</dbReference>
<keyword evidence="2" id="KW-0560">Oxidoreductase</keyword>
<keyword evidence="7" id="KW-0413">Isomerase</keyword>
<keyword evidence="4" id="KW-0676">Redox-active center</keyword>
<reference evidence="7 8" key="1">
    <citation type="submission" date="2017-04" db="EMBL/GenBank/DDBJ databases">
        <authorList>
            <person name="Afonso C.L."/>
            <person name="Miller P.J."/>
            <person name="Scott M.A."/>
            <person name="Spackman E."/>
            <person name="Goraichik I."/>
            <person name="Dimitrov K.M."/>
            <person name="Suarez D.L."/>
            <person name="Swayne D.E."/>
        </authorList>
    </citation>
    <scope>NUCLEOTIDE SEQUENCE [LARGE SCALE GENOMIC DNA]</scope>
    <source>
        <strain evidence="7 8">A2P</strain>
    </source>
</reference>
<organism evidence="7 8">
    <name type="scientific">Azospirillum oryzae</name>
    <dbReference type="NCBI Taxonomy" id="286727"/>
    <lineage>
        <taxon>Bacteria</taxon>
        <taxon>Pseudomonadati</taxon>
        <taxon>Pseudomonadota</taxon>
        <taxon>Alphaproteobacteria</taxon>
        <taxon>Rhodospirillales</taxon>
        <taxon>Azospirillaceae</taxon>
        <taxon>Azospirillum</taxon>
    </lineage>
</organism>
<dbReference type="SUPFAM" id="SSF52833">
    <property type="entry name" value="Thioredoxin-like"/>
    <property type="match status" value="1"/>
</dbReference>
<dbReference type="CDD" id="cd03023">
    <property type="entry name" value="DsbA_Com1_like"/>
    <property type="match status" value="1"/>
</dbReference>
<dbReference type="PROSITE" id="PS51352">
    <property type="entry name" value="THIOREDOXIN_2"/>
    <property type="match status" value="1"/>
</dbReference>
<dbReference type="GO" id="GO:0016853">
    <property type="term" value="F:isomerase activity"/>
    <property type="evidence" value="ECO:0007669"/>
    <property type="project" value="UniProtKB-KW"/>
</dbReference>
<evidence type="ECO:0000313" key="7">
    <source>
        <dbReference type="EMBL" id="SMF39805.1"/>
    </source>
</evidence>
<dbReference type="Proteomes" id="UP000192936">
    <property type="component" value="Unassembled WGS sequence"/>
</dbReference>
<dbReference type="InterPro" id="IPR036249">
    <property type="entry name" value="Thioredoxin-like_sf"/>
</dbReference>
<dbReference type="AlphaFoldDB" id="A0A1X7ET78"/>
<evidence type="ECO:0000259" key="6">
    <source>
        <dbReference type="PROSITE" id="PS51352"/>
    </source>
</evidence>
<evidence type="ECO:0000256" key="5">
    <source>
        <dbReference type="SAM" id="SignalP"/>
    </source>
</evidence>
<dbReference type="RefSeq" id="WP_167393224.1">
    <property type="nucleotide sequence ID" value="NZ_FXAK01000003.1"/>
</dbReference>
<accession>A0A1X7ET78</accession>
<dbReference type="EMBL" id="FXAK01000003">
    <property type="protein sequence ID" value="SMF39805.1"/>
    <property type="molecule type" value="Genomic_DNA"/>
</dbReference>
<dbReference type="InterPro" id="IPR001853">
    <property type="entry name" value="DSBA-like_thioredoxin_dom"/>
</dbReference>
<evidence type="ECO:0000256" key="3">
    <source>
        <dbReference type="ARBA" id="ARBA00023157"/>
    </source>
</evidence>
<protein>
    <submittedName>
        <fullName evidence="7">Protein-disulfide isomerase</fullName>
    </submittedName>
</protein>
<feature type="signal peptide" evidence="5">
    <location>
        <begin position="1"/>
        <end position="24"/>
    </location>
</feature>
<dbReference type="PANTHER" id="PTHR13887:SF14">
    <property type="entry name" value="DISULFIDE BOND FORMATION PROTEIN D"/>
    <property type="match status" value="1"/>
</dbReference>
<proteinExistence type="predicted"/>
<name>A0A1X7ET78_9PROT</name>
<evidence type="ECO:0000256" key="4">
    <source>
        <dbReference type="ARBA" id="ARBA00023284"/>
    </source>
</evidence>